<dbReference type="PANTHER" id="PTHR23429:SF0">
    <property type="entry name" value="GLUCOSE-6-PHOSPHATE 1-DEHYDROGENASE"/>
    <property type="match status" value="1"/>
</dbReference>
<dbReference type="GO" id="GO:0004345">
    <property type="term" value="F:glucose-6-phosphate dehydrogenase activity"/>
    <property type="evidence" value="ECO:0007669"/>
    <property type="project" value="UniProtKB-EC"/>
</dbReference>
<keyword evidence="4 8" id="KW-0560">Oxidoreductase</keyword>
<feature type="compositionally biased region" description="Low complexity" evidence="6">
    <location>
        <begin position="9"/>
        <end position="21"/>
    </location>
</feature>
<dbReference type="GO" id="GO:0006006">
    <property type="term" value="P:glucose metabolic process"/>
    <property type="evidence" value="ECO:0007669"/>
    <property type="project" value="UniProtKB-KW"/>
</dbReference>
<dbReference type="EC" id="1.1.1.49" evidence="8"/>
<keyword evidence="3" id="KW-0521">NADP</keyword>
<proteinExistence type="predicted"/>
<evidence type="ECO:0000256" key="3">
    <source>
        <dbReference type="ARBA" id="ARBA00022857"/>
    </source>
</evidence>
<dbReference type="Pfam" id="PF00479">
    <property type="entry name" value="G6PD_N"/>
    <property type="match status" value="1"/>
</dbReference>
<dbReference type="AlphaFoldDB" id="A0A6J4L234"/>
<dbReference type="PANTHER" id="PTHR23429">
    <property type="entry name" value="GLUCOSE-6-PHOSPHATE 1-DEHYDROGENASE G6PD"/>
    <property type="match status" value="1"/>
</dbReference>
<evidence type="ECO:0000256" key="6">
    <source>
        <dbReference type="SAM" id="MobiDB-lite"/>
    </source>
</evidence>
<reference evidence="8" key="1">
    <citation type="submission" date="2020-02" db="EMBL/GenBank/DDBJ databases">
        <authorList>
            <person name="Meier V. D."/>
        </authorList>
    </citation>
    <scope>NUCLEOTIDE SEQUENCE</scope>
    <source>
        <strain evidence="8">AVDCRST_MAG93</strain>
    </source>
</reference>
<sequence length="125" mass="13681">MAQNATIAPPTDTQPTTLATTGSAENPLRKGLRMARTPQPCVLIIFGASGDLTNRKLLPALWALAETQQLGPGFSVVGISRTRKTHDEFRQELRDALDDESLDNNPAFEQFLQGLFYLPGNINET</sequence>
<dbReference type="EMBL" id="CADCTR010001948">
    <property type="protein sequence ID" value="CAA9321822.1"/>
    <property type="molecule type" value="Genomic_DNA"/>
</dbReference>
<dbReference type="SUPFAM" id="SSF51735">
    <property type="entry name" value="NAD(P)-binding Rossmann-fold domains"/>
    <property type="match status" value="1"/>
</dbReference>
<dbReference type="GO" id="GO:0050661">
    <property type="term" value="F:NADP binding"/>
    <property type="evidence" value="ECO:0007669"/>
    <property type="project" value="InterPro"/>
</dbReference>
<dbReference type="InterPro" id="IPR036291">
    <property type="entry name" value="NAD(P)-bd_dom_sf"/>
</dbReference>
<evidence type="ECO:0000259" key="7">
    <source>
        <dbReference type="Pfam" id="PF00479"/>
    </source>
</evidence>
<dbReference type="Gene3D" id="3.40.50.720">
    <property type="entry name" value="NAD(P)-binding Rossmann-like Domain"/>
    <property type="match status" value="1"/>
</dbReference>
<feature type="region of interest" description="Disordered" evidence="6">
    <location>
        <begin position="1"/>
        <end position="30"/>
    </location>
</feature>
<feature type="domain" description="Glucose-6-phosphate dehydrogenase NAD-binding" evidence="7">
    <location>
        <begin position="44"/>
        <end position="124"/>
    </location>
</feature>
<dbReference type="GO" id="GO:0009051">
    <property type="term" value="P:pentose-phosphate shunt, oxidative branch"/>
    <property type="evidence" value="ECO:0007669"/>
    <property type="project" value="TreeGrafter"/>
</dbReference>
<keyword evidence="5" id="KW-0119">Carbohydrate metabolism</keyword>
<evidence type="ECO:0000256" key="5">
    <source>
        <dbReference type="ARBA" id="ARBA00023277"/>
    </source>
</evidence>
<organism evidence="8">
    <name type="scientific">uncultured Chloroflexia bacterium</name>
    <dbReference type="NCBI Taxonomy" id="1672391"/>
    <lineage>
        <taxon>Bacteria</taxon>
        <taxon>Bacillati</taxon>
        <taxon>Chloroflexota</taxon>
        <taxon>Chloroflexia</taxon>
        <taxon>environmental samples</taxon>
    </lineage>
</organism>
<dbReference type="GO" id="GO:0005829">
    <property type="term" value="C:cytosol"/>
    <property type="evidence" value="ECO:0007669"/>
    <property type="project" value="TreeGrafter"/>
</dbReference>
<dbReference type="InterPro" id="IPR022674">
    <property type="entry name" value="G6P_DH_NAD-bd"/>
</dbReference>
<evidence type="ECO:0000256" key="4">
    <source>
        <dbReference type="ARBA" id="ARBA00023002"/>
    </source>
</evidence>
<keyword evidence="2" id="KW-0313">Glucose metabolism</keyword>
<evidence type="ECO:0000313" key="8">
    <source>
        <dbReference type="EMBL" id="CAA9321822.1"/>
    </source>
</evidence>
<evidence type="ECO:0000256" key="2">
    <source>
        <dbReference type="ARBA" id="ARBA00022526"/>
    </source>
</evidence>
<dbReference type="InterPro" id="IPR001282">
    <property type="entry name" value="G6P_DH"/>
</dbReference>
<name>A0A6J4L234_9CHLR</name>
<protein>
    <submittedName>
        <fullName evidence="8">Glucose-6-phosphate 1-dehydrogenase</fullName>
        <ecNumber evidence="8">1.1.1.49</ecNumber>
    </submittedName>
</protein>
<feature type="non-terminal residue" evidence="8">
    <location>
        <position position="125"/>
    </location>
</feature>
<accession>A0A6J4L234</accession>
<evidence type="ECO:0000256" key="1">
    <source>
        <dbReference type="ARBA" id="ARBA00004937"/>
    </source>
</evidence>
<gene>
    <name evidence="8" type="ORF">AVDCRST_MAG93-5784</name>
</gene>
<comment type="pathway">
    <text evidence="1">Carbohydrate degradation; pentose phosphate pathway; D-ribulose 5-phosphate from D-glucose 6-phosphate (oxidative stage): step 1/3.</text>
</comment>